<dbReference type="InterPro" id="IPR009000">
    <property type="entry name" value="Transl_B-barrel_sf"/>
</dbReference>
<comment type="function">
    <text evidence="7 9">One of the primary rRNA binding proteins, it binds directly near the 3'-end of the 23S rRNA, where it nucleates assembly of the 50S subunit.</text>
</comment>
<evidence type="ECO:0000256" key="8">
    <source>
        <dbReference type="RuleBase" id="RU003905"/>
    </source>
</evidence>
<evidence type="ECO:0000256" key="9">
    <source>
        <dbReference type="RuleBase" id="RU003906"/>
    </source>
</evidence>
<keyword evidence="2 7" id="KW-0699">rRNA-binding</keyword>
<dbReference type="GO" id="GO:0006412">
    <property type="term" value="P:translation"/>
    <property type="evidence" value="ECO:0007669"/>
    <property type="project" value="UniProtKB-UniRule"/>
</dbReference>
<sequence>MTTGILGKKLGMSQVFDTEGKVIPVTVIEAGPCTVIQRKTARSDGYDAVQIGFRQTKAGKVGKPMLGHFQKAGKGAFSALQEIRVDGADPLDIGAEIKVDIFKEGDVVDVMGHSKGRGFTGVIKRWNFKGGRATHGSMFHRAPGSIGASAYPSRVIKNMHMAGRYGNERVTILNLRVVGVEPEKNLLLVRGAVPGAKNSLVYVRRAVKKLA</sequence>
<dbReference type="GO" id="GO:0019843">
    <property type="term" value="F:rRNA binding"/>
    <property type="evidence" value="ECO:0007669"/>
    <property type="project" value="UniProtKB-UniRule"/>
</dbReference>
<organism evidence="10">
    <name type="scientific">uncultured delta proteobacterium Rifle_16ft_4_minimus_184</name>
    <dbReference type="NCBI Taxonomy" id="1665175"/>
    <lineage>
        <taxon>Bacteria</taxon>
        <taxon>Deltaproteobacteria</taxon>
        <taxon>environmental samples</taxon>
    </lineage>
</organism>
<dbReference type="Gene3D" id="2.40.30.10">
    <property type="entry name" value="Translation factors"/>
    <property type="match status" value="1"/>
</dbReference>
<evidence type="ECO:0000256" key="3">
    <source>
        <dbReference type="ARBA" id="ARBA00022884"/>
    </source>
</evidence>
<evidence type="ECO:0000313" key="10">
    <source>
        <dbReference type="EMBL" id="AKQ01446.1"/>
    </source>
</evidence>
<dbReference type="InterPro" id="IPR000597">
    <property type="entry name" value="Ribosomal_uL3"/>
</dbReference>
<evidence type="ECO:0000256" key="2">
    <source>
        <dbReference type="ARBA" id="ARBA00022730"/>
    </source>
</evidence>
<dbReference type="FunFam" id="3.30.160.810:FF:000001">
    <property type="entry name" value="50S ribosomal protein L3"/>
    <property type="match status" value="1"/>
</dbReference>
<evidence type="ECO:0000256" key="6">
    <source>
        <dbReference type="ARBA" id="ARBA00035243"/>
    </source>
</evidence>
<protein>
    <recommendedName>
        <fullName evidence="6 7">Large ribosomal subunit protein uL3</fullName>
    </recommendedName>
</protein>
<dbReference type="AlphaFoldDB" id="A0A0H4T1I2"/>
<keyword evidence="4 7" id="KW-0689">Ribosomal protein</keyword>
<evidence type="ECO:0000256" key="5">
    <source>
        <dbReference type="ARBA" id="ARBA00023274"/>
    </source>
</evidence>
<evidence type="ECO:0000256" key="4">
    <source>
        <dbReference type="ARBA" id="ARBA00022980"/>
    </source>
</evidence>
<keyword evidence="3 7" id="KW-0694">RNA-binding</keyword>
<gene>
    <name evidence="7 10" type="primary">rplC</name>
</gene>
<evidence type="ECO:0000256" key="1">
    <source>
        <dbReference type="ARBA" id="ARBA00006540"/>
    </source>
</evidence>
<dbReference type="Pfam" id="PF00297">
    <property type="entry name" value="Ribosomal_L3"/>
    <property type="match status" value="1"/>
</dbReference>
<evidence type="ECO:0000256" key="7">
    <source>
        <dbReference type="HAMAP-Rule" id="MF_01325"/>
    </source>
</evidence>
<dbReference type="InterPro" id="IPR019926">
    <property type="entry name" value="Ribosomal_uL3_CS"/>
</dbReference>
<dbReference type="NCBIfam" id="TIGR03625">
    <property type="entry name" value="L3_bact"/>
    <property type="match status" value="1"/>
</dbReference>
<dbReference type="EMBL" id="KT006965">
    <property type="protein sequence ID" value="AKQ01446.1"/>
    <property type="molecule type" value="Genomic_DNA"/>
</dbReference>
<dbReference type="SUPFAM" id="SSF50447">
    <property type="entry name" value="Translation proteins"/>
    <property type="match status" value="1"/>
</dbReference>
<dbReference type="HAMAP" id="MF_01325_B">
    <property type="entry name" value="Ribosomal_uL3_B"/>
    <property type="match status" value="1"/>
</dbReference>
<dbReference type="FunFam" id="2.40.30.10:FF:000004">
    <property type="entry name" value="50S ribosomal protein L3"/>
    <property type="match status" value="1"/>
</dbReference>
<dbReference type="GO" id="GO:0003735">
    <property type="term" value="F:structural constituent of ribosome"/>
    <property type="evidence" value="ECO:0007669"/>
    <property type="project" value="UniProtKB-UniRule"/>
</dbReference>
<dbReference type="PANTHER" id="PTHR11229">
    <property type="entry name" value="50S RIBOSOMAL PROTEIN L3"/>
    <property type="match status" value="1"/>
</dbReference>
<comment type="similarity">
    <text evidence="1 7 8">Belongs to the universal ribosomal protein uL3 family.</text>
</comment>
<proteinExistence type="inferred from homology"/>
<dbReference type="GO" id="GO:0022625">
    <property type="term" value="C:cytosolic large ribosomal subunit"/>
    <property type="evidence" value="ECO:0007669"/>
    <property type="project" value="TreeGrafter"/>
</dbReference>
<accession>A0A0H4T1I2</accession>
<reference evidence="10" key="1">
    <citation type="journal article" date="2015" name="ISME J.">
        <title>Aquifer environment selects for microbial species cohorts in sediment and groundwater.</title>
        <authorList>
            <person name="Hug L.A."/>
            <person name="Thomas B.C."/>
            <person name="Brown C.T."/>
            <person name="Frischkorn K.R."/>
            <person name="Williams K.H."/>
            <person name="Tringe S.G."/>
            <person name="Banfield J.F."/>
        </authorList>
    </citation>
    <scope>NUCLEOTIDE SEQUENCE</scope>
</reference>
<name>A0A0H4T1I2_9DELT</name>
<dbReference type="Gene3D" id="3.30.160.810">
    <property type="match status" value="1"/>
</dbReference>
<dbReference type="PANTHER" id="PTHR11229:SF16">
    <property type="entry name" value="LARGE RIBOSOMAL SUBUNIT PROTEIN UL3C"/>
    <property type="match status" value="1"/>
</dbReference>
<dbReference type="InterPro" id="IPR019927">
    <property type="entry name" value="Ribosomal_uL3_bac/org-type"/>
</dbReference>
<dbReference type="PROSITE" id="PS00474">
    <property type="entry name" value="RIBOSOMAL_L3"/>
    <property type="match status" value="1"/>
</dbReference>
<keyword evidence="5 7" id="KW-0687">Ribonucleoprotein</keyword>
<comment type="subunit">
    <text evidence="7 9">Part of the 50S ribosomal subunit. Forms a cluster with proteins L14 and L19.</text>
</comment>